<dbReference type="Pfam" id="PF04474">
    <property type="entry name" value="DUF554"/>
    <property type="match status" value="1"/>
</dbReference>
<accession>A0A221M841</accession>
<dbReference type="OrthoDB" id="9797976at2"/>
<dbReference type="AlphaFoldDB" id="A0A221M841"/>
<dbReference type="InterPro" id="IPR007563">
    <property type="entry name" value="DUF554"/>
</dbReference>
<proteinExistence type="predicted"/>
<organism evidence="2 3">
    <name type="scientific">Virgibacillus necropolis</name>
    <dbReference type="NCBI Taxonomy" id="163877"/>
    <lineage>
        <taxon>Bacteria</taxon>
        <taxon>Bacillati</taxon>
        <taxon>Bacillota</taxon>
        <taxon>Bacilli</taxon>
        <taxon>Bacillales</taxon>
        <taxon>Bacillaceae</taxon>
        <taxon>Virgibacillus</taxon>
    </lineage>
</organism>
<feature type="transmembrane region" description="Helical" evidence="1">
    <location>
        <begin position="214"/>
        <end position="231"/>
    </location>
</feature>
<dbReference type="EMBL" id="CP022437">
    <property type="protein sequence ID" value="ASN03804.1"/>
    <property type="molecule type" value="Genomic_DNA"/>
</dbReference>
<feature type="transmembrane region" description="Helical" evidence="1">
    <location>
        <begin position="183"/>
        <end position="207"/>
    </location>
</feature>
<keyword evidence="1" id="KW-0472">Membrane</keyword>
<dbReference type="RefSeq" id="WP_089530375.1">
    <property type="nucleotide sequence ID" value="NZ_CP022437.1"/>
</dbReference>
<feature type="transmembrane region" description="Helical" evidence="1">
    <location>
        <begin position="38"/>
        <end position="69"/>
    </location>
</feature>
<gene>
    <name evidence="2" type="ORF">CFK40_01700</name>
</gene>
<evidence type="ECO:0008006" key="4">
    <source>
        <dbReference type="Google" id="ProtNLM"/>
    </source>
</evidence>
<evidence type="ECO:0000313" key="2">
    <source>
        <dbReference type="EMBL" id="ASN03804.1"/>
    </source>
</evidence>
<protein>
    <recommendedName>
        <fullName evidence="4">DUF554 domain-containing protein</fullName>
    </recommendedName>
</protein>
<keyword evidence="3" id="KW-1185">Reference proteome</keyword>
<evidence type="ECO:0000256" key="1">
    <source>
        <dbReference type="SAM" id="Phobius"/>
    </source>
</evidence>
<keyword evidence="1" id="KW-0812">Transmembrane</keyword>
<dbReference type="PANTHER" id="PTHR36111">
    <property type="entry name" value="INNER MEMBRANE PROTEIN-RELATED"/>
    <property type="match status" value="1"/>
</dbReference>
<dbReference type="PANTHER" id="PTHR36111:SF2">
    <property type="entry name" value="INNER MEMBRANE PROTEIN"/>
    <property type="match status" value="1"/>
</dbReference>
<name>A0A221M841_9BACI</name>
<feature type="transmembrane region" description="Helical" evidence="1">
    <location>
        <begin position="141"/>
        <end position="163"/>
    </location>
</feature>
<keyword evidence="1" id="KW-1133">Transmembrane helix</keyword>
<reference evidence="2 3" key="1">
    <citation type="journal article" date="2003" name="Int. J. Syst. Evol. Microbiol.">
        <title>Virgibacillus carmonensis sp. nov., Virgibacillus necropolis sp. nov. and Virgibacillus picturae sp. nov., three novel species isolated from deteriorated mural paintings, transfer of the species of the genus salibacillus to Virgibacillus, as Virgibacillus marismortui comb. nov. and Virgibacillus salexigens comb. nov., and emended description of the genus Virgibacillus.</title>
        <authorList>
            <person name="Heyrman J."/>
            <person name="Logan N.A."/>
            <person name="Busse H.J."/>
            <person name="Balcaen A."/>
            <person name="Lebbe L."/>
            <person name="Rodriguez-Diaz M."/>
            <person name="Swings J."/>
            <person name="De Vos P."/>
        </authorList>
    </citation>
    <scope>NUCLEOTIDE SEQUENCE [LARGE SCALE GENOMIC DNA]</scope>
    <source>
        <strain evidence="2 3">LMG 19488</strain>
    </source>
</reference>
<evidence type="ECO:0000313" key="3">
    <source>
        <dbReference type="Proteomes" id="UP000204391"/>
    </source>
</evidence>
<feature type="transmembrane region" description="Helical" evidence="1">
    <location>
        <begin position="99"/>
        <end position="121"/>
    </location>
</feature>
<sequence>MVLYGTLVNGVCIIAGSLLGLFFTKIPERYKETVMHGIGLAVLLIGLQMAFTTEIIVVVLLSLLTGAIIGEFIHVEEGLNRLGAWIGSKFTTKNENFSVAQGFVTASLIFVIGAMSVIGALDSGIRGDHEILITKGIIDGFVALVLTTTLGFGVVFSVVPVILYQGSIALLATQITKWLPESFLNGFIVELTGVGGLLIVAIGLNLLKITKIRIGNLLPSLATVIIIYYLYQLI</sequence>
<feature type="transmembrane region" description="Helical" evidence="1">
    <location>
        <begin position="6"/>
        <end position="26"/>
    </location>
</feature>
<dbReference type="Proteomes" id="UP000204391">
    <property type="component" value="Chromosome"/>
</dbReference>
<dbReference type="KEGG" id="vne:CFK40_01700"/>